<dbReference type="SUPFAM" id="SSF55008">
    <property type="entry name" value="HMA, heavy metal-associated domain"/>
    <property type="match status" value="1"/>
</dbReference>
<dbReference type="PANTHER" id="PTHR46365:SF1">
    <property type="entry name" value="COPPER TRANSPORT PROTEIN ATOX1"/>
    <property type="match status" value="1"/>
</dbReference>
<dbReference type="InterPro" id="IPR051881">
    <property type="entry name" value="Copper_transport_ATOX1-like"/>
</dbReference>
<accession>A0A5N4APX6</accession>
<evidence type="ECO:0000313" key="14">
    <source>
        <dbReference type="Proteomes" id="UP000327044"/>
    </source>
</evidence>
<evidence type="ECO:0000256" key="3">
    <source>
        <dbReference type="ARBA" id="ARBA00022796"/>
    </source>
</evidence>
<dbReference type="Proteomes" id="UP000327044">
    <property type="component" value="Unassembled WGS sequence"/>
</dbReference>
<proteinExistence type="inferred from homology"/>
<keyword evidence="6" id="KW-0143">Chaperone</keyword>
<keyword evidence="5" id="KW-0406">Ion transport</keyword>
<dbReference type="GO" id="GO:0005829">
    <property type="term" value="C:cytosol"/>
    <property type="evidence" value="ECO:0007669"/>
    <property type="project" value="TreeGrafter"/>
</dbReference>
<evidence type="ECO:0000256" key="8">
    <source>
        <dbReference type="ARBA" id="ARBA00038171"/>
    </source>
</evidence>
<evidence type="ECO:0000259" key="12">
    <source>
        <dbReference type="PROSITE" id="PS50846"/>
    </source>
</evidence>
<comment type="function">
    <text evidence="7">Binds and deliver cytosolic copper to the copper ATPase proteins. May be important in cellular antioxidant defense.</text>
</comment>
<dbReference type="InParanoid" id="A0A5N4APX6"/>
<evidence type="ECO:0000313" key="13">
    <source>
        <dbReference type="EMBL" id="KAB0799374.1"/>
    </source>
</evidence>
<gene>
    <name evidence="13" type="ORF">PPYR_07254</name>
</gene>
<dbReference type="EMBL" id="VVIM01000005">
    <property type="protein sequence ID" value="KAB0799374.1"/>
    <property type="molecule type" value="Genomic_DNA"/>
</dbReference>
<protein>
    <recommendedName>
        <fullName evidence="9">Copper transport protein ATOX1</fullName>
    </recommendedName>
    <alternativeName>
        <fullName evidence="10">Metal transport protein ATX1</fullName>
    </alternativeName>
</protein>
<dbReference type="GO" id="GO:0006825">
    <property type="term" value="P:copper ion transport"/>
    <property type="evidence" value="ECO:0007669"/>
    <property type="project" value="UniProtKB-KW"/>
</dbReference>
<dbReference type="Pfam" id="PF00403">
    <property type="entry name" value="HMA"/>
    <property type="match status" value="1"/>
</dbReference>
<keyword evidence="1" id="KW-0813">Transport</keyword>
<evidence type="ECO:0000256" key="10">
    <source>
        <dbReference type="ARBA" id="ARBA00043201"/>
    </source>
</evidence>
<dbReference type="CDD" id="cd00371">
    <property type="entry name" value="HMA"/>
    <property type="match status" value="1"/>
</dbReference>
<evidence type="ECO:0000256" key="2">
    <source>
        <dbReference type="ARBA" id="ARBA00022723"/>
    </source>
</evidence>
<dbReference type="OrthoDB" id="689350at2759"/>
<evidence type="ECO:0000256" key="7">
    <source>
        <dbReference type="ARBA" id="ARBA00037651"/>
    </source>
</evidence>
<evidence type="ECO:0000256" key="1">
    <source>
        <dbReference type="ARBA" id="ARBA00022448"/>
    </source>
</evidence>
<dbReference type="GO" id="GO:0016531">
    <property type="term" value="F:copper chaperone activity"/>
    <property type="evidence" value="ECO:0007669"/>
    <property type="project" value="TreeGrafter"/>
</dbReference>
<evidence type="ECO:0000256" key="4">
    <source>
        <dbReference type="ARBA" id="ARBA00023008"/>
    </source>
</evidence>
<keyword evidence="2" id="KW-0479">Metal-binding</keyword>
<comment type="caution">
    <text evidence="13">The sequence shown here is derived from an EMBL/GenBank/DDBJ whole genome shotgun (WGS) entry which is preliminary data.</text>
</comment>
<keyword evidence="14" id="KW-1185">Reference proteome</keyword>
<dbReference type="FunFam" id="3.30.70.100:FF:000008">
    <property type="entry name" value="Copper transport protein ATOX1"/>
    <property type="match status" value="1"/>
</dbReference>
<dbReference type="PANTHER" id="PTHR46365">
    <property type="entry name" value="COPPER TRANSPORT PROTEIN ATOX1"/>
    <property type="match status" value="1"/>
</dbReference>
<comment type="similarity">
    <text evidence="8">Belongs to the ATX1 family.</text>
</comment>
<organism evidence="13 14">
    <name type="scientific">Photinus pyralis</name>
    <name type="common">Common eastern firefly</name>
    <name type="synonym">Lampyris pyralis</name>
    <dbReference type="NCBI Taxonomy" id="7054"/>
    <lineage>
        <taxon>Eukaryota</taxon>
        <taxon>Metazoa</taxon>
        <taxon>Ecdysozoa</taxon>
        <taxon>Arthropoda</taxon>
        <taxon>Hexapoda</taxon>
        <taxon>Insecta</taxon>
        <taxon>Pterygota</taxon>
        <taxon>Neoptera</taxon>
        <taxon>Endopterygota</taxon>
        <taxon>Coleoptera</taxon>
        <taxon>Polyphaga</taxon>
        <taxon>Elateriformia</taxon>
        <taxon>Elateroidea</taxon>
        <taxon>Lampyridae</taxon>
        <taxon>Lampyrinae</taxon>
        <taxon>Photinus</taxon>
    </lineage>
</organism>
<sequence length="74" mass="7987">MSEGQTHEYTVEMTCEGCSGAVQRVLGKLEGKGVSKIDIDLKGQNVKVTSTLAADDILDIIKKTGKKVEYVNSK</sequence>
<keyword evidence="4" id="KW-0186">Copper</keyword>
<dbReference type="InterPro" id="IPR006121">
    <property type="entry name" value="HMA_dom"/>
</dbReference>
<evidence type="ECO:0000256" key="5">
    <source>
        <dbReference type="ARBA" id="ARBA00023065"/>
    </source>
</evidence>
<reference evidence="13 14" key="1">
    <citation type="journal article" date="2018" name="Elife">
        <title>Firefly genomes illuminate parallel origins of bioluminescence in beetles.</title>
        <authorList>
            <person name="Fallon T.R."/>
            <person name="Lower S.E."/>
            <person name="Chang C.H."/>
            <person name="Bessho-Uehara M."/>
            <person name="Martin G.J."/>
            <person name="Bewick A.J."/>
            <person name="Behringer M."/>
            <person name="Debat H.J."/>
            <person name="Wong I."/>
            <person name="Day J.C."/>
            <person name="Suvorov A."/>
            <person name="Silva C.J."/>
            <person name="Stanger-Hall K.F."/>
            <person name="Hall D.W."/>
            <person name="Schmitz R.J."/>
            <person name="Nelson D.R."/>
            <person name="Lewis S.M."/>
            <person name="Shigenobu S."/>
            <person name="Bybee S.M."/>
            <person name="Larracuente A.M."/>
            <person name="Oba Y."/>
            <person name="Weng J.K."/>
        </authorList>
    </citation>
    <scope>NUCLEOTIDE SEQUENCE [LARGE SCALE GENOMIC DNA]</scope>
    <source>
        <strain evidence="13">1611_PpyrPB1</strain>
        <tissue evidence="13">Whole body</tissue>
    </source>
</reference>
<evidence type="ECO:0000256" key="9">
    <source>
        <dbReference type="ARBA" id="ARBA00040962"/>
    </source>
</evidence>
<feature type="domain" description="HMA" evidence="12">
    <location>
        <begin position="4"/>
        <end position="69"/>
    </location>
</feature>
<name>A0A5N4APX6_PHOPY</name>
<dbReference type="Gene3D" id="3.30.70.100">
    <property type="match status" value="1"/>
</dbReference>
<dbReference type="GO" id="GO:0046872">
    <property type="term" value="F:metal ion binding"/>
    <property type="evidence" value="ECO:0007669"/>
    <property type="project" value="UniProtKB-KW"/>
</dbReference>
<keyword evidence="3" id="KW-0187">Copper transport</keyword>
<evidence type="ECO:0000256" key="6">
    <source>
        <dbReference type="ARBA" id="ARBA00023186"/>
    </source>
</evidence>
<evidence type="ECO:0000256" key="11">
    <source>
        <dbReference type="ARBA" id="ARBA00046351"/>
    </source>
</evidence>
<comment type="subunit">
    <text evidence="11">Homodimer. Interacts with ATP7B. Interacts with ATP7A. Interacts (via dimer form) with SLC31A1 (via C-terminal domain); this interaction improves ATOX1 stability and controls intracellular Cu(I) levels.</text>
</comment>
<dbReference type="PROSITE" id="PS50846">
    <property type="entry name" value="HMA_2"/>
    <property type="match status" value="1"/>
</dbReference>
<dbReference type="AlphaFoldDB" id="A0A5N4APX6"/>
<dbReference type="FunCoup" id="A0A5N4APX6">
    <property type="interactions" value="1102"/>
</dbReference>
<dbReference type="InterPro" id="IPR036163">
    <property type="entry name" value="HMA_dom_sf"/>
</dbReference>